<feature type="transmembrane region" description="Helical" evidence="1">
    <location>
        <begin position="6"/>
        <end position="21"/>
    </location>
</feature>
<evidence type="ECO:0000256" key="1">
    <source>
        <dbReference type="SAM" id="Phobius"/>
    </source>
</evidence>
<feature type="transmembrane region" description="Helical" evidence="1">
    <location>
        <begin position="33"/>
        <end position="51"/>
    </location>
</feature>
<accession>A0ABR9EW87</accession>
<keyword evidence="1" id="KW-0472">Membrane</keyword>
<evidence type="ECO:0000313" key="3">
    <source>
        <dbReference type="Proteomes" id="UP001645039"/>
    </source>
</evidence>
<sequence>MITLVILSTILILEIPLYVWLKSLVKRISHGKLTWIMMPIIFPTGIPGLLVEKEYLEKTSVTVLLSILIPVIAAWIFMRVDKAALKYRDRHLIK</sequence>
<evidence type="ECO:0000313" key="2">
    <source>
        <dbReference type="EMBL" id="MBE0398492.1"/>
    </source>
</evidence>
<reference evidence="2 3" key="1">
    <citation type="submission" date="2020-07" db="EMBL/GenBank/DDBJ databases">
        <title>Halophilic bacteria isolated from french cheeses.</title>
        <authorList>
            <person name="Kothe C.I."/>
            <person name="Farah-Kraiem B."/>
            <person name="Renault P."/>
            <person name="Dridi B."/>
        </authorList>
    </citation>
    <scope>NUCLEOTIDE SEQUENCE [LARGE SCALE GENOMIC DNA]</scope>
    <source>
        <strain evidence="2 3">FME1</strain>
    </source>
</reference>
<keyword evidence="1" id="KW-0812">Transmembrane</keyword>
<gene>
    <name evidence="2" type="ORF">EI168_00010</name>
</gene>
<dbReference type="RefSeq" id="WP_096277966.1">
    <property type="nucleotide sequence ID" value="NZ_CBCSBM010000011.1"/>
</dbReference>
<dbReference type="Proteomes" id="UP001645039">
    <property type="component" value="Unassembled WGS sequence"/>
</dbReference>
<keyword evidence="3" id="KW-1185">Reference proteome</keyword>
<dbReference type="EMBL" id="RRZD01000001">
    <property type="protein sequence ID" value="MBE0398492.1"/>
    <property type="molecule type" value="Genomic_DNA"/>
</dbReference>
<comment type="caution">
    <text evidence="2">The sequence shown here is derived from an EMBL/GenBank/DDBJ whole genome shotgun (WGS) entry which is preliminary data.</text>
</comment>
<protein>
    <recommendedName>
        <fullName evidence="4">CidA/LrgA family protein</fullName>
    </recommendedName>
</protein>
<evidence type="ECO:0008006" key="4">
    <source>
        <dbReference type="Google" id="ProtNLM"/>
    </source>
</evidence>
<organism evidence="2 3">
    <name type="scientific">Halomonas casei</name>
    <dbReference type="NCBI Taxonomy" id="2742613"/>
    <lineage>
        <taxon>Bacteria</taxon>
        <taxon>Pseudomonadati</taxon>
        <taxon>Pseudomonadota</taxon>
        <taxon>Gammaproteobacteria</taxon>
        <taxon>Oceanospirillales</taxon>
        <taxon>Halomonadaceae</taxon>
        <taxon>Halomonas</taxon>
    </lineage>
</organism>
<feature type="transmembrane region" description="Helical" evidence="1">
    <location>
        <begin position="63"/>
        <end position="80"/>
    </location>
</feature>
<proteinExistence type="predicted"/>
<name>A0ABR9EW87_9GAMM</name>
<keyword evidence="1" id="KW-1133">Transmembrane helix</keyword>